<feature type="transmembrane region" description="Helical" evidence="8">
    <location>
        <begin position="156"/>
        <end position="177"/>
    </location>
</feature>
<gene>
    <name evidence="10" type="ORF">FC86_GL001096</name>
</gene>
<dbReference type="STRING" id="1423744.FC86_GL001096"/>
<keyword evidence="5 8" id="KW-0812">Transmembrane</keyword>
<evidence type="ECO:0000256" key="8">
    <source>
        <dbReference type="SAM" id="Phobius"/>
    </source>
</evidence>
<feature type="transmembrane region" description="Helical" evidence="8">
    <location>
        <begin position="418"/>
        <end position="441"/>
    </location>
</feature>
<keyword evidence="6 8" id="KW-1133">Transmembrane helix</keyword>
<comment type="similarity">
    <text evidence="2">Belongs to the major facilitator superfamily. EmrB family.</text>
</comment>
<evidence type="ECO:0000256" key="7">
    <source>
        <dbReference type="ARBA" id="ARBA00023136"/>
    </source>
</evidence>
<name>A0A0R2DX12_9LACO</name>
<feature type="transmembrane region" description="Helical" evidence="8">
    <location>
        <begin position="255"/>
        <end position="276"/>
    </location>
</feature>
<dbReference type="OrthoDB" id="9816041at2"/>
<evidence type="ECO:0000313" key="11">
    <source>
        <dbReference type="Proteomes" id="UP000051378"/>
    </source>
</evidence>
<evidence type="ECO:0000256" key="6">
    <source>
        <dbReference type="ARBA" id="ARBA00022989"/>
    </source>
</evidence>
<keyword evidence="7 8" id="KW-0472">Membrane</keyword>
<comment type="caution">
    <text evidence="10">The sequence shown here is derived from an EMBL/GenBank/DDBJ whole genome shotgun (WGS) entry which is preliminary data.</text>
</comment>
<dbReference type="InterPro" id="IPR004638">
    <property type="entry name" value="EmrB-like"/>
</dbReference>
<evidence type="ECO:0000256" key="3">
    <source>
        <dbReference type="ARBA" id="ARBA00022448"/>
    </source>
</evidence>
<feature type="transmembrane region" description="Helical" evidence="8">
    <location>
        <begin position="40"/>
        <end position="59"/>
    </location>
</feature>
<feature type="transmembrane region" description="Helical" evidence="8">
    <location>
        <begin position="7"/>
        <end position="28"/>
    </location>
</feature>
<feature type="transmembrane region" description="Helical" evidence="8">
    <location>
        <begin position="384"/>
        <end position="406"/>
    </location>
</feature>
<feature type="transmembrane region" description="Helical" evidence="8">
    <location>
        <begin position="215"/>
        <end position="235"/>
    </location>
</feature>
<dbReference type="EMBL" id="AYZL01000006">
    <property type="protein sequence ID" value="KRN04740.1"/>
    <property type="molecule type" value="Genomic_DNA"/>
</dbReference>
<dbReference type="InterPro" id="IPR036259">
    <property type="entry name" value="MFS_trans_sf"/>
</dbReference>
<reference evidence="10 11" key="1">
    <citation type="journal article" date="2015" name="Genome Announc.">
        <title>Expanding the biotechnology potential of lactobacilli through comparative genomics of 213 strains and associated genera.</title>
        <authorList>
            <person name="Sun Z."/>
            <person name="Harris H.M."/>
            <person name="McCann A."/>
            <person name="Guo C."/>
            <person name="Argimon S."/>
            <person name="Zhang W."/>
            <person name="Yang X."/>
            <person name="Jeffery I.B."/>
            <person name="Cooney J.C."/>
            <person name="Kagawa T.F."/>
            <person name="Liu W."/>
            <person name="Song Y."/>
            <person name="Salvetti E."/>
            <person name="Wrobel A."/>
            <person name="Rasinkangas P."/>
            <person name="Parkhill J."/>
            <person name="Rea M.C."/>
            <person name="O'Sullivan O."/>
            <person name="Ritari J."/>
            <person name="Douillard F.P."/>
            <person name="Paul Ross R."/>
            <person name="Yang R."/>
            <person name="Briner A.E."/>
            <person name="Felis G.E."/>
            <person name="de Vos W.M."/>
            <person name="Barrangou R."/>
            <person name="Klaenhammer T.R."/>
            <person name="Caufield P.W."/>
            <person name="Cui Y."/>
            <person name="Zhang H."/>
            <person name="O'Toole P.W."/>
        </authorList>
    </citation>
    <scope>NUCLEOTIDE SEQUENCE [LARGE SCALE GENOMIC DNA]</scope>
    <source>
        <strain evidence="10 11">DSM 23037</strain>
    </source>
</reference>
<dbReference type="SUPFAM" id="SSF103473">
    <property type="entry name" value="MFS general substrate transporter"/>
    <property type="match status" value="1"/>
</dbReference>
<accession>A0A0R2DX12</accession>
<dbReference type="PANTHER" id="PTHR42718:SF9">
    <property type="entry name" value="MAJOR FACILITATOR SUPERFAMILY MULTIDRUG TRANSPORTER MFSC"/>
    <property type="match status" value="1"/>
</dbReference>
<comment type="subcellular location">
    <subcellularLocation>
        <location evidence="1">Cell membrane</location>
        <topology evidence="1">Multi-pass membrane protein</topology>
    </subcellularLocation>
</comment>
<evidence type="ECO:0000256" key="2">
    <source>
        <dbReference type="ARBA" id="ARBA00008537"/>
    </source>
</evidence>
<organism evidence="10 11">
    <name type="scientific">Holzapfeliella floricola DSM 23037 = JCM 16512</name>
    <dbReference type="NCBI Taxonomy" id="1423744"/>
    <lineage>
        <taxon>Bacteria</taxon>
        <taxon>Bacillati</taxon>
        <taxon>Bacillota</taxon>
        <taxon>Bacilli</taxon>
        <taxon>Lactobacillales</taxon>
        <taxon>Lactobacillaceae</taxon>
        <taxon>Holzapfeliella</taxon>
    </lineage>
</organism>
<feature type="transmembrane region" description="Helical" evidence="8">
    <location>
        <begin position="71"/>
        <end position="91"/>
    </location>
</feature>
<feature type="transmembrane region" description="Helical" evidence="8">
    <location>
        <begin position="189"/>
        <end position="209"/>
    </location>
</feature>
<evidence type="ECO:0000313" key="10">
    <source>
        <dbReference type="EMBL" id="KRN04740.1"/>
    </source>
</evidence>
<evidence type="ECO:0000256" key="5">
    <source>
        <dbReference type="ARBA" id="ARBA00022692"/>
    </source>
</evidence>
<evidence type="ECO:0000256" key="1">
    <source>
        <dbReference type="ARBA" id="ARBA00004651"/>
    </source>
</evidence>
<protein>
    <submittedName>
        <fullName evidence="10">Major facilitator superfamily permease</fullName>
    </submittedName>
</protein>
<dbReference type="PATRIC" id="fig|1423744.4.peg.1124"/>
<feature type="domain" description="Major facilitator superfamily (MFS) profile" evidence="9">
    <location>
        <begin position="1"/>
        <end position="445"/>
    </location>
</feature>
<dbReference type="RefSeq" id="WP_056974194.1">
    <property type="nucleotide sequence ID" value="NZ_AYZL01000006.1"/>
</dbReference>
<dbReference type="PANTHER" id="PTHR42718">
    <property type="entry name" value="MAJOR FACILITATOR SUPERFAMILY MULTIDRUG TRANSPORTER MFSC"/>
    <property type="match status" value="1"/>
</dbReference>
<feature type="transmembrane region" description="Helical" evidence="8">
    <location>
        <begin position="346"/>
        <end position="363"/>
    </location>
</feature>
<keyword evidence="4" id="KW-1003">Cell membrane</keyword>
<sequence>MAVIATGIMSFCGVVVETAMNIAFPALMTEFQVGTSTVQWMTTSYLLTLSIIVPLSATLKKRFTNKTLFSYAILFFIVGVVIDAIAPNFILLILGRVIQGIGTGIALPLMFNIILEQVPKEKIGIMMGVGSLITAIAPAVGPTFGGLIISNLGWRYIFIILIPVLVVTFLLGFISIQQASQTSKTNFDYLSLAFIMLTFVGLIIGLSNMGTHSLISLPVIGFLAVGLLGLLALIVRSNRIDNPVINFTILTNKKFSIHLFSFFVLQFLTLSFSFILPNYIQLVNNSNATVAGLLLLPAALMGAILSPFSGLILDKFGPQKPIILGSSLILIGTLLFWIFSSNLSNLLITIFYIVYMIGLGFAFGNIMTNSLKQLSKEQNADGNALLNTLQQFAGAMGTAVISTIITQTQQTTHSYVNGAHNAIILLVILSILEVVLISTALKKKKPH</sequence>
<feature type="transmembrane region" description="Helical" evidence="8">
    <location>
        <begin position="127"/>
        <end position="150"/>
    </location>
</feature>
<dbReference type="InterPro" id="IPR020846">
    <property type="entry name" value="MFS_dom"/>
</dbReference>
<keyword evidence="3" id="KW-0813">Transport</keyword>
<feature type="transmembrane region" description="Helical" evidence="8">
    <location>
        <begin position="322"/>
        <end position="340"/>
    </location>
</feature>
<feature type="transmembrane region" description="Helical" evidence="8">
    <location>
        <begin position="97"/>
        <end position="115"/>
    </location>
</feature>
<dbReference type="Proteomes" id="UP000051378">
    <property type="component" value="Unassembled WGS sequence"/>
</dbReference>
<dbReference type="Gene3D" id="1.20.1720.10">
    <property type="entry name" value="Multidrug resistance protein D"/>
    <property type="match status" value="1"/>
</dbReference>
<dbReference type="Gene3D" id="1.20.1250.20">
    <property type="entry name" value="MFS general substrate transporter like domains"/>
    <property type="match status" value="1"/>
</dbReference>
<dbReference type="PRINTS" id="PR01036">
    <property type="entry name" value="TCRTETB"/>
</dbReference>
<dbReference type="GO" id="GO:0022857">
    <property type="term" value="F:transmembrane transporter activity"/>
    <property type="evidence" value="ECO:0007669"/>
    <property type="project" value="InterPro"/>
</dbReference>
<dbReference type="NCBIfam" id="TIGR00711">
    <property type="entry name" value="efflux_EmrB"/>
    <property type="match status" value="1"/>
</dbReference>
<dbReference type="PROSITE" id="PS50850">
    <property type="entry name" value="MFS"/>
    <property type="match status" value="1"/>
</dbReference>
<dbReference type="GO" id="GO:0005886">
    <property type="term" value="C:plasma membrane"/>
    <property type="evidence" value="ECO:0007669"/>
    <property type="project" value="UniProtKB-SubCell"/>
</dbReference>
<dbReference type="Pfam" id="PF07690">
    <property type="entry name" value="MFS_1"/>
    <property type="match status" value="1"/>
</dbReference>
<proteinExistence type="inferred from homology"/>
<dbReference type="AlphaFoldDB" id="A0A0R2DX12"/>
<evidence type="ECO:0000256" key="4">
    <source>
        <dbReference type="ARBA" id="ARBA00022475"/>
    </source>
</evidence>
<feature type="transmembrane region" description="Helical" evidence="8">
    <location>
        <begin position="288"/>
        <end position="313"/>
    </location>
</feature>
<keyword evidence="11" id="KW-1185">Reference proteome</keyword>
<evidence type="ECO:0000259" key="9">
    <source>
        <dbReference type="PROSITE" id="PS50850"/>
    </source>
</evidence>
<dbReference type="InterPro" id="IPR011701">
    <property type="entry name" value="MFS"/>
</dbReference>